<reference evidence="1 2" key="1">
    <citation type="submission" date="2017-10" db="EMBL/GenBank/DDBJ databases">
        <title>Bifidobacterium genomics.</title>
        <authorList>
            <person name="Lugli G.A."/>
            <person name="Milani C."/>
            <person name="Mancabelli L."/>
        </authorList>
    </citation>
    <scope>NUCLEOTIDE SEQUENCE [LARGE SCALE GENOMIC DNA]</scope>
    <source>
        <strain evidence="1 2">1524B</strain>
    </source>
</reference>
<organism evidence="1 2">
    <name type="scientific">Bifidobacterium pseudolongum subsp. globosum</name>
    <dbReference type="NCBI Taxonomy" id="1690"/>
    <lineage>
        <taxon>Bacteria</taxon>
        <taxon>Bacillati</taxon>
        <taxon>Actinomycetota</taxon>
        <taxon>Actinomycetes</taxon>
        <taxon>Bifidobacteriales</taxon>
        <taxon>Bifidobacteriaceae</taxon>
        <taxon>Bifidobacterium</taxon>
    </lineage>
</organism>
<evidence type="ECO:0000313" key="1">
    <source>
        <dbReference type="EMBL" id="PKU90939.1"/>
    </source>
</evidence>
<gene>
    <name evidence="1" type="ORF">CQR46_0821</name>
</gene>
<sequence length="271" mass="31336">MASFMREEAQQLSSCIRSKMRLVLPHMKHTPVFSHRTAIEYWGSRAPDSSMKPLTLHVSVPRRDERPHTQGVSAHLWCGPLLTHVDDGFEIVRPEVCWAQMAQYCPPTTLITIAANFTCRDRVRRVTTLDDIIGYATSLKGFHGKRKCMEVIPFLIENTDSPREAMLAEFLIRHGFGRPVANFRVQLEGRVCYLDISYPDLKIAFEYQGAYHADEGQMRRDMAKHNDLLKRGWQIIYVTLEDFRNPSQFLDIIQVTVEQQHHLMGLKKVVR</sequence>
<name>A0A2N3QI02_9BIFI</name>
<dbReference type="InterPro" id="IPR011335">
    <property type="entry name" value="Restrct_endonuc-II-like"/>
</dbReference>
<evidence type="ECO:0000313" key="2">
    <source>
        <dbReference type="Proteomes" id="UP000233730"/>
    </source>
</evidence>
<evidence type="ECO:0008006" key="3">
    <source>
        <dbReference type="Google" id="ProtNLM"/>
    </source>
</evidence>
<dbReference type="Proteomes" id="UP000233730">
    <property type="component" value="Unassembled WGS sequence"/>
</dbReference>
<dbReference type="Gene3D" id="3.40.960.10">
    <property type="entry name" value="VSR Endonuclease"/>
    <property type="match status" value="1"/>
</dbReference>
<accession>A0A2N3QI02</accession>
<dbReference type="EMBL" id="PCGZ01000004">
    <property type="protein sequence ID" value="PKU90939.1"/>
    <property type="molecule type" value="Genomic_DNA"/>
</dbReference>
<dbReference type="SUPFAM" id="SSF52980">
    <property type="entry name" value="Restriction endonuclease-like"/>
    <property type="match status" value="1"/>
</dbReference>
<dbReference type="RefSeq" id="WP_101429759.1">
    <property type="nucleotide sequence ID" value="NZ_PCGZ01000004.1"/>
</dbReference>
<comment type="caution">
    <text evidence="1">The sequence shown here is derived from an EMBL/GenBank/DDBJ whole genome shotgun (WGS) entry which is preliminary data.</text>
</comment>
<protein>
    <recommendedName>
        <fullName evidence="3">DUF559 domain-containing protein</fullName>
    </recommendedName>
</protein>
<dbReference type="AlphaFoldDB" id="A0A2N3QI02"/>
<proteinExistence type="predicted"/>